<feature type="binding site" evidence="3">
    <location>
        <position position="94"/>
    </location>
    <ligand>
        <name>Mn(2+)</name>
        <dbReference type="ChEBI" id="CHEBI:29035"/>
        <label>1</label>
    </ligand>
</feature>
<organism evidence="5 6">
    <name type="scientific">Streptococcus thermophilus M17PTZA496</name>
    <dbReference type="NCBI Taxonomy" id="1433289"/>
    <lineage>
        <taxon>Bacteria</taxon>
        <taxon>Bacillati</taxon>
        <taxon>Bacillota</taxon>
        <taxon>Bacilli</taxon>
        <taxon>Lactobacillales</taxon>
        <taxon>Streptococcaceae</taxon>
        <taxon>Streptococcus</taxon>
    </lineage>
</organism>
<evidence type="ECO:0000256" key="2">
    <source>
        <dbReference type="ARBA" id="ARBA00022801"/>
    </source>
</evidence>
<dbReference type="GeneID" id="66898789"/>
<dbReference type="InterPro" id="IPR006035">
    <property type="entry name" value="Ureohydrolase"/>
</dbReference>
<dbReference type="SUPFAM" id="SSF52768">
    <property type="entry name" value="Arginase/deacetylase"/>
    <property type="match status" value="1"/>
</dbReference>
<accession>A0A0E2QHN8</accession>
<reference evidence="6" key="1">
    <citation type="submission" date="2013-12" db="EMBL/GenBank/DDBJ databases">
        <title>Genome sequences of Streptococcus thermophilus strains MTH17CL396 and M17PTZA496 isolated from Fontina cheese in Valle d'Aosta region (Italy).</title>
        <authorList>
            <person name="Treu L."/>
            <person name="Giacomini A."/>
            <person name="Corich V."/>
            <person name="Vendramin V."/>
            <person name="Bovo B."/>
        </authorList>
    </citation>
    <scope>NUCLEOTIDE SEQUENCE [LARGE SCALE GENOMIC DNA]</scope>
    <source>
        <strain evidence="6">M17PTZA496</strain>
    </source>
</reference>
<feature type="binding site" evidence="3">
    <location>
        <position position="73"/>
    </location>
    <ligand>
        <name>Mn(2+)</name>
        <dbReference type="ChEBI" id="CHEBI:29035"/>
        <label>1</label>
    </ligand>
</feature>
<dbReference type="InterPro" id="IPR023696">
    <property type="entry name" value="Ureohydrolase_dom_sf"/>
</dbReference>
<evidence type="ECO:0000256" key="1">
    <source>
        <dbReference type="ARBA" id="ARBA00022723"/>
    </source>
</evidence>
<dbReference type="PANTHER" id="PTHR11358:SF26">
    <property type="entry name" value="GUANIDINO ACID HYDROLASE, MITOCHONDRIAL"/>
    <property type="match status" value="1"/>
</dbReference>
<dbReference type="GO" id="GO:0008783">
    <property type="term" value="F:agmatinase activity"/>
    <property type="evidence" value="ECO:0007669"/>
    <property type="project" value="TreeGrafter"/>
</dbReference>
<dbReference type="HOGENOM" id="CLU_1092973_0_0_9"/>
<proteinExistence type="inferred from homology"/>
<feature type="binding site" evidence="3">
    <location>
        <position position="175"/>
    </location>
    <ligand>
        <name>Mn(2+)</name>
        <dbReference type="ChEBI" id="CHEBI:29035"/>
        <label>1</label>
    </ligand>
</feature>
<feature type="binding site" evidence="3">
    <location>
        <position position="98"/>
    </location>
    <ligand>
        <name>Mn(2+)</name>
        <dbReference type="ChEBI" id="CHEBI:29035"/>
        <label>1</label>
    </ligand>
</feature>
<dbReference type="PANTHER" id="PTHR11358">
    <property type="entry name" value="ARGINASE/AGMATINASE"/>
    <property type="match status" value="1"/>
</dbReference>
<gene>
    <name evidence="5" type="ORF">X841_05520</name>
</gene>
<feature type="binding site" evidence="3">
    <location>
        <position position="96"/>
    </location>
    <ligand>
        <name>Mn(2+)</name>
        <dbReference type="ChEBI" id="CHEBI:29035"/>
        <label>1</label>
    </ligand>
</feature>
<comment type="cofactor">
    <cofactor evidence="3">
        <name>Mn(2+)</name>
        <dbReference type="ChEBI" id="CHEBI:29035"/>
    </cofactor>
    <text evidence="3">Binds 2 manganese ions per subunit.</text>
</comment>
<dbReference type="AlphaFoldDB" id="A0A0E2QHN8"/>
<keyword evidence="1 3" id="KW-0479">Metal-binding</keyword>
<comment type="similarity">
    <text evidence="4">Belongs to the arginase family.</text>
</comment>
<keyword evidence="2" id="KW-0378">Hydrolase</keyword>
<dbReference type="GO" id="GO:0033389">
    <property type="term" value="P:putrescine biosynthetic process from arginine, via agmatine"/>
    <property type="evidence" value="ECO:0007669"/>
    <property type="project" value="TreeGrafter"/>
</dbReference>
<dbReference type="PIRSF" id="PIRSF036979">
    <property type="entry name" value="Arginase"/>
    <property type="match status" value="1"/>
</dbReference>
<feature type="binding site" evidence="3">
    <location>
        <position position="177"/>
    </location>
    <ligand>
        <name>Mn(2+)</name>
        <dbReference type="ChEBI" id="CHEBI:29035"/>
        <label>1</label>
    </ligand>
</feature>
<dbReference type="PROSITE" id="PS51409">
    <property type="entry name" value="ARGINASE_2"/>
    <property type="match status" value="1"/>
</dbReference>
<protein>
    <submittedName>
        <fullName evidence="5">Agmatinase</fullName>
    </submittedName>
</protein>
<dbReference type="EMBL" id="AZJT01000045">
    <property type="protein sequence ID" value="ETW89646.1"/>
    <property type="molecule type" value="Genomic_DNA"/>
</dbReference>
<dbReference type="RefSeq" id="WP_011225905.1">
    <property type="nucleotide sequence ID" value="NZ_CM002372.1"/>
</dbReference>
<evidence type="ECO:0000256" key="3">
    <source>
        <dbReference type="PIRSR" id="PIRSR036979-1"/>
    </source>
</evidence>
<keyword evidence="3" id="KW-0464">Manganese</keyword>
<dbReference type="Proteomes" id="UP000024559">
    <property type="component" value="Chromosome"/>
</dbReference>
<evidence type="ECO:0000313" key="5">
    <source>
        <dbReference type="EMBL" id="ETW89646.1"/>
    </source>
</evidence>
<evidence type="ECO:0000313" key="6">
    <source>
        <dbReference type="Proteomes" id="UP000024559"/>
    </source>
</evidence>
<name>A0A0E2QHN8_STRTR</name>
<sequence length="247" mass="28412">MKILSIIYDGGSRIPGARFAPTKYYQEAMLYDRKDSDIITINLGNQDLFSIDLESLSRTIAESKVQIALGGDHSVTYLLAKATVREGAYLIVLDAHLDYFKDFESVVKNWNFLSFLTDIFEKIIIIGERNFEFPSSFDNKIIILSMEEYWLNKSRVLKKLDSYIDESKDIYLSIDIDVLDPSVFDSVSYPIIGGFQMNDFLGIISKILCSDKVYFCDIVEYNPMVGSDNAHIFYQMIQFVKSKLRRI</sequence>
<comment type="caution">
    <text evidence="5">The sequence shown here is derived from an EMBL/GenBank/DDBJ whole genome shotgun (WGS) entry which is preliminary data.</text>
</comment>
<dbReference type="Pfam" id="PF00491">
    <property type="entry name" value="Arginase"/>
    <property type="match status" value="1"/>
</dbReference>
<dbReference type="GO" id="GO:0046872">
    <property type="term" value="F:metal ion binding"/>
    <property type="evidence" value="ECO:0007669"/>
    <property type="project" value="UniProtKB-KW"/>
</dbReference>
<evidence type="ECO:0000256" key="4">
    <source>
        <dbReference type="PROSITE-ProRule" id="PRU00742"/>
    </source>
</evidence>
<dbReference type="Gene3D" id="3.40.800.10">
    <property type="entry name" value="Ureohydrolase domain"/>
    <property type="match status" value="1"/>
</dbReference>
<dbReference type="PATRIC" id="fig|1433289.7.peg.1122"/>